<accession>A0A1X7RZG9</accession>
<dbReference type="InterPro" id="IPR038883">
    <property type="entry name" value="AN11006-like"/>
</dbReference>
<reference evidence="2 3" key="1">
    <citation type="submission" date="2016-06" db="EMBL/GenBank/DDBJ databases">
        <authorList>
            <person name="Kjaerup R.B."/>
            <person name="Dalgaard T.S."/>
            <person name="Juul-Madsen H.R."/>
        </authorList>
    </citation>
    <scope>NUCLEOTIDE SEQUENCE [LARGE SCALE GENOMIC DNA]</scope>
</reference>
<keyword evidence="3" id="KW-1185">Reference proteome</keyword>
<name>A0A1X7RZG9_ZYMT9</name>
<sequence>MLTMSPPDHRPPKRHKTNHASASTMSIHSPPNDLNEASYTTTDTNTTGRLLALPPELRNAIWQLSFANDHEEDDVVDIQTHKSPTKDLLCTNRQVYHEAKGIHQLAHTTYWRTTRFGLNCSSGIYPNIDHIPDRDLNQVTKLSMKFLFTAPRDRLDHLGRLVPDTGHGVAELHLLPGRVGWRVWVRGQRSVILVHRGQDGEVEKSQVLFDPGTPSDVYEDAANELLKQLSGKMHNVSIKEQILFLWEL</sequence>
<dbReference type="AlphaFoldDB" id="A0A1X7RZG9"/>
<dbReference type="PANTHER" id="PTHR42085">
    <property type="entry name" value="F-BOX DOMAIN-CONTAINING PROTEIN"/>
    <property type="match status" value="1"/>
</dbReference>
<protein>
    <recommendedName>
        <fullName evidence="4">F-box domain-containing protein</fullName>
    </recommendedName>
</protein>
<feature type="region of interest" description="Disordered" evidence="1">
    <location>
        <begin position="1"/>
        <end position="41"/>
    </location>
</feature>
<evidence type="ECO:0000256" key="1">
    <source>
        <dbReference type="SAM" id="MobiDB-lite"/>
    </source>
</evidence>
<dbReference type="PANTHER" id="PTHR42085:SF1">
    <property type="entry name" value="F-BOX DOMAIN-CONTAINING PROTEIN"/>
    <property type="match status" value="1"/>
</dbReference>
<proteinExistence type="predicted"/>
<evidence type="ECO:0000313" key="2">
    <source>
        <dbReference type="EMBL" id="SMQ52822.1"/>
    </source>
</evidence>
<evidence type="ECO:0008006" key="4">
    <source>
        <dbReference type="Google" id="ProtNLM"/>
    </source>
</evidence>
<evidence type="ECO:0000313" key="3">
    <source>
        <dbReference type="Proteomes" id="UP000215127"/>
    </source>
</evidence>
<dbReference type="Proteomes" id="UP000215127">
    <property type="component" value="Chromosome 7"/>
</dbReference>
<feature type="compositionally biased region" description="Polar residues" evidence="1">
    <location>
        <begin position="19"/>
        <end position="29"/>
    </location>
</feature>
<dbReference type="EMBL" id="LT853698">
    <property type="protein sequence ID" value="SMQ52822.1"/>
    <property type="molecule type" value="Genomic_DNA"/>
</dbReference>
<gene>
    <name evidence="2" type="ORF">ZT3D7_G7975</name>
</gene>
<organism evidence="2 3">
    <name type="scientific">Zymoseptoria tritici (strain ST99CH_3D7)</name>
    <dbReference type="NCBI Taxonomy" id="1276538"/>
    <lineage>
        <taxon>Eukaryota</taxon>
        <taxon>Fungi</taxon>
        <taxon>Dikarya</taxon>
        <taxon>Ascomycota</taxon>
        <taxon>Pezizomycotina</taxon>
        <taxon>Dothideomycetes</taxon>
        <taxon>Dothideomycetidae</taxon>
        <taxon>Mycosphaerellales</taxon>
        <taxon>Mycosphaerellaceae</taxon>
        <taxon>Zymoseptoria</taxon>
    </lineage>
</organism>